<gene>
    <name evidence="2" type="ORF">AB5J58_19680</name>
</gene>
<dbReference type="AlphaFoldDB" id="A0AB39M8X6"/>
<dbReference type="Pfam" id="PF03259">
    <property type="entry name" value="Robl_LC7"/>
    <property type="match status" value="1"/>
</dbReference>
<name>A0AB39M8X6_9ACTN</name>
<dbReference type="InterPro" id="IPR004942">
    <property type="entry name" value="Roadblock/LAMTOR2_dom"/>
</dbReference>
<organism evidence="2">
    <name type="scientific">Streptomyces sp. R08</name>
    <dbReference type="NCBI Taxonomy" id="3238624"/>
    <lineage>
        <taxon>Bacteria</taxon>
        <taxon>Bacillati</taxon>
        <taxon>Actinomycetota</taxon>
        <taxon>Actinomycetes</taxon>
        <taxon>Kitasatosporales</taxon>
        <taxon>Streptomycetaceae</taxon>
        <taxon>Streptomyces</taxon>
    </lineage>
</organism>
<sequence length="122" mass="12662">MSDPVTDLLIALRDNVMGVTETTLATSDGLVVASDTTKTHPESMAAVAAATLALGNRLADQGGTGHLREISASCSTGHVIVTAVGDRALLAVVTDDGLDQAAFRREIPAVTAKLRRHLDEDV</sequence>
<reference evidence="2" key="1">
    <citation type="submission" date="2024-07" db="EMBL/GenBank/DDBJ databases">
        <authorList>
            <person name="Yu S.T."/>
        </authorList>
    </citation>
    <scope>NUCLEOTIDE SEQUENCE</scope>
    <source>
        <strain evidence="2">R08</strain>
    </source>
</reference>
<accession>A0AB39M8X6</accession>
<proteinExistence type="predicted"/>
<evidence type="ECO:0000259" key="1">
    <source>
        <dbReference type="SMART" id="SM00960"/>
    </source>
</evidence>
<dbReference type="SMART" id="SM00960">
    <property type="entry name" value="Robl_LC7"/>
    <property type="match status" value="1"/>
</dbReference>
<dbReference type="SUPFAM" id="SSF103196">
    <property type="entry name" value="Roadblock/LC7 domain"/>
    <property type="match status" value="1"/>
</dbReference>
<protein>
    <submittedName>
        <fullName evidence="2">Roadblock/LC7 domain-containing protein</fullName>
    </submittedName>
</protein>
<feature type="domain" description="Roadblock/LAMTOR2" evidence="1">
    <location>
        <begin position="6"/>
        <end position="94"/>
    </location>
</feature>
<dbReference type="EMBL" id="CP163431">
    <property type="protein sequence ID" value="XDQ02285.1"/>
    <property type="molecule type" value="Genomic_DNA"/>
</dbReference>
<dbReference type="Gene3D" id="3.30.450.30">
    <property type="entry name" value="Dynein light chain 2a, cytoplasmic"/>
    <property type="match status" value="1"/>
</dbReference>
<evidence type="ECO:0000313" key="2">
    <source>
        <dbReference type="EMBL" id="XDQ02285.1"/>
    </source>
</evidence>
<dbReference type="RefSeq" id="WP_266775319.1">
    <property type="nucleotide sequence ID" value="NZ_CP163431.1"/>
</dbReference>